<dbReference type="AlphaFoldDB" id="A0A4Z1NX00"/>
<dbReference type="Proteomes" id="UP000298493">
    <property type="component" value="Unassembled WGS sequence"/>
</dbReference>
<protein>
    <submittedName>
        <fullName evidence="2">Uncharacterized protein</fullName>
    </submittedName>
</protein>
<dbReference type="EMBL" id="SNSC02000020">
    <property type="protein sequence ID" value="TID15609.1"/>
    <property type="molecule type" value="Genomic_DNA"/>
</dbReference>
<accession>A0A4Z1NX00</accession>
<organism evidence="2 3">
    <name type="scientific">Venturia nashicola</name>
    <dbReference type="NCBI Taxonomy" id="86259"/>
    <lineage>
        <taxon>Eukaryota</taxon>
        <taxon>Fungi</taxon>
        <taxon>Dikarya</taxon>
        <taxon>Ascomycota</taxon>
        <taxon>Pezizomycotina</taxon>
        <taxon>Dothideomycetes</taxon>
        <taxon>Pleosporomycetidae</taxon>
        <taxon>Venturiales</taxon>
        <taxon>Venturiaceae</taxon>
        <taxon>Venturia</taxon>
    </lineage>
</organism>
<name>A0A4Z1NX00_9PEZI</name>
<feature type="region of interest" description="Disordered" evidence="1">
    <location>
        <begin position="175"/>
        <end position="211"/>
    </location>
</feature>
<evidence type="ECO:0000313" key="2">
    <source>
        <dbReference type="EMBL" id="TID15609.1"/>
    </source>
</evidence>
<comment type="caution">
    <text evidence="2">The sequence shown here is derived from an EMBL/GenBank/DDBJ whole genome shotgun (WGS) entry which is preliminary data.</text>
</comment>
<reference evidence="2 3" key="1">
    <citation type="submission" date="2019-04" db="EMBL/GenBank/DDBJ databases">
        <title>High contiguity whole genome sequence and gene annotation resource for two Venturia nashicola isolates.</title>
        <authorList>
            <person name="Prokchorchik M."/>
            <person name="Won K."/>
            <person name="Lee Y."/>
            <person name="Choi E.D."/>
            <person name="Segonzac C."/>
            <person name="Sohn K.H."/>
        </authorList>
    </citation>
    <scope>NUCLEOTIDE SEQUENCE [LARGE SCALE GENOMIC DNA]</scope>
    <source>
        <strain evidence="2 3">PRI2</strain>
    </source>
</reference>
<keyword evidence="3" id="KW-1185">Reference proteome</keyword>
<gene>
    <name evidence="2" type="ORF">E6O75_ATG07937</name>
</gene>
<evidence type="ECO:0000313" key="3">
    <source>
        <dbReference type="Proteomes" id="UP000298493"/>
    </source>
</evidence>
<evidence type="ECO:0000256" key="1">
    <source>
        <dbReference type="SAM" id="MobiDB-lite"/>
    </source>
</evidence>
<proteinExistence type="predicted"/>
<sequence>MGIISKPHFDFKDLSASSYDVIYSYLSDGNEDVSTEIRDAILDIYNDLLYAVQSEVKVILPGRAATPSTSSDDDFVADCVPGPLDREPVQFNVSRSNSITSRHSAVSGLRSLKTRSVGSWRSLGGNISSGVNKTDSMIDPDSPMSLKRLSTSSYSPGSPLRYSYSAIDIEDDISKTPTEHRGIGRRSRRVDLGAQMDGADDDSASARRQQYPTWLTAKVSPVTPIKRPKLAQKMDMKEPGM</sequence>
<dbReference type="OrthoDB" id="10529942at2759"/>